<dbReference type="AlphaFoldDB" id="A0A226EF59"/>
<organism evidence="7 8">
    <name type="scientific">Folsomia candida</name>
    <name type="common">Springtail</name>
    <dbReference type="NCBI Taxonomy" id="158441"/>
    <lineage>
        <taxon>Eukaryota</taxon>
        <taxon>Metazoa</taxon>
        <taxon>Ecdysozoa</taxon>
        <taxon>Arthropoda</taxon>
        <taxon>Hexapoda</taxon>
        <taxon>Collembola</taxon>
        <taxon>Entomobryomorpha</taxon>
        <taxon>Isotomoidea</taxon>
        <taxon>Isotomidae</taxon>
        <taxon>Proisotominae</taxon>
        <taxon>Folsomia</taxon>
    </lineage>
</organism>
<dbReference type="GO" id="GO:0016410">
    <property type="term" value="F:N-acyltransferase activity"/>
    <property type="evidence" value="ECO:0007669"/>
    <property type="project" value="TreeGrafter"/>
</dbReference>
<keyword evidence="2 7" id="KW-0808">Transferase</keyword>
<keyword evidence="4" id="KW-0443">Lipid metabolism</keyword>
<comment type="similarity">
    <text evidence="1">Belongs to the H-rev107 family.</text>
</comment>
<keyword evidence="5" id="KW-0472">Membrane</keyword>
<dbReference type="GO" id="GO:0008970">
    <property type="term" value="F:phospholipase A1 activity"/>
    <property type="evidence" value="ECO:0007669"/>
    <property type="project" value="TreeGrafter"/>
</dbReference>
<feature type="domain" description="LRAT" evidence="6">
    <location>
        <begin position="80"/>
        <end position="202"/>
    </location>
</feature>
<comment type="caution">
    <text evidence="7">The sequence shown here is derived from an EMBL/GenBank/DDBJ whole genome shotgun (WGS) entry which is preliminary data.</text>
</comment>
<keyword evidence="3" id="KW-0378">Hydrolase</keyword>
<dbReference type="InterPro" id="IPR007053">
    <property type="entry name" value="LRAT_dom"/>
</dbReference>
<keyword evidence="5" id="KW-0812">Transmembrane</keyword>
<evidence type="ECO:0000313" key="7">
    <source>
        <dbReference type="EMBL" id="OXA55888.1"/>
    </source>
</evidence>
<dbReference type="InterPro" id="IPR051496">
    <property type="entry name" value="H-rev107_PLA/AT"/>
</dbReference>
<dbReference type="GO" id="GO:0004623">
    <property type="term" value="F:phospholipase A2 activity"/>
    <property type="evidence" value="ECO:0007669"/>
    <property type="project" value="TreeGrafter"/>
</dbReference>
<keyword evidence="8" id="KW-1185">Reference proteome</keyword>
<dbReference type="PROSITE" id="PS51934">
    <property type="entry name" value="LRAT"/>
    <property type="match status" value="1"/>
</dbReference>
<evidence type="ECO:0000256" key="2">
    <source>
        <dbReference type="ARBA" id="ARBA00022679"/>
    </source>
</evidence>
<gene>
    <name evidence="7" type="ORF">Fcan01_08912</name>
</gene>
<keyword evidence="5" id="KW-1133">Transmembrane helix</keyword>
<protein>
    <submittedName>
        <fullName evidence="7">Lecithin retinol acyltransferase</fullName>
    </submittedName>
</protein>
<sequence>MDLSQIIRTWTNGNAYVELFLYIFLAVIAFFVVFPFLQGTSESSEFVSQKLENSAKCESEFKSYHDLKEAGLLQRGDLIECERVTWTYDHWMIYVGGDDDGVIHLTTSREKGTEIRRDKLKDAVKSSKCRINNLHSSALERGLLYQSRESVAQRAWEEYAKFQQQQQGFVNEDAEAVQYHLMNFNCEHFVTYCAFGTPFSDQADNAKDKEIINNIADRVASSIHSVSENNQNTNNECEEL</sequence>
<proteinExistence type="inferred from homology"/>
<evidence type="ECO:0000259" key="6">
    <source>
        <dbReference type="PROSITE" id="PS51934"/>
    </source>
</evidence>
<dbReference type="Proteomes" id="UP000198287">
    <property type="component" value="Unassembled WGS sequence"/>
</dbReference>
<dbReference type="Gene3D" id="3.90.1720.10">
    <property type="entry name" value="endopeptidase domain like (from Nostoc punctiforme)"/>
    <property type="match status" value="1"/>
</dbReference>
<dbReference type="PANTHER" id="PTHR13943:SF77">
    <property type="entry name" value="LRAT DOMAIN-CONTAINING PROTEIN"/>
    <property type="match status" value="1"/>
</dbReference>
<accession>A0A226EF59</accession>
<keyword evidence="7" id="KW-0012">Acyltransferase</keyword>
<name>A0A226EF59_FOLCA</name>
<dbReference type="Pfam" id="PF04970">
    <property type="entry name" value="LRAT"/>
    <property type="match status" value="1"/>
</dbReference>
<dbReference type="GO" id="GO:0005737">
    <property type="term" value="C:cytoplasm"/>
    <property type="evidence" value="ECO:0007669"/>
    <property type="project" value="TreeGrafter"/>
</dbReference>
<dbReference type="EMBL" id="LNIX01000004">
    <property type="protein sequence ID" value="OXA55888.1"/>
    <property type="molecule type" value="Genomic_DNA"/>
</dbReference>
<feature type="transmembrane region" description="Helical" evidence="5">
    <location>
        <begin position="19"/>
        <end position="37"/>
    </location>
</feature>
<evidence type="ECO:0000313" key="8">
    <source>
        <dbReference type="Proteomes" id="UP000198287"/>
    </source>
</evidence>
<evidence type="ECO:0000256" key="3">
    <source>
        <dbReference type="ARBA" id="ARBA00022801"/>
    </source>
</evidence>
<dbReference type="STRING" id="158441.A0A226EF59"/>
<dbReference type="GO" id="GO:0070292">
    <property type="term" value="P:N-acylphosphatidylethanolamine metabolic process"/>
    <property type="evidence" value="ECO:0007669"/>
    <property type="project" value="TreeGrafter"/>
</dbReference>
<evidence type="ECO:0000256" key="5">
    <source>
        <dbReference type="SAM" id="Phobius"/>
    </source>
</evidence>
<dbReference type="PANTHER" id="PTHR13943">
    <property type="entry name" value="HRAS-LIKE SUPPRESSOR - RELATED"/>
    <property type="match status" value="1"/>
</dbReference>
<reference evidence="7 8" key="1">
    <citation type="submission" date="2015-12" db="EMBL/GenBank/DDBJ databases">
        <title>The genome of Folsomia candida.</title>
        <authorList>
            <person name="Faddeeva A."/>
            <person name="Derks M.F."/>
            <person name="Anvar Y."/>
            <person name="Smit S."/>
            <person name="Van Straalen N."/>
            <person name="Roelofs D."/>
        </authorList>
    </citation>
    <scope>NUCLEOTIDE SEQUENCE [LARGE SCALE GENOMIC DNA]</scope>
    <source>
        <strain evidence="7 8">VU population</strain>
        <tissue evidence="7">Whole body</tissue>
    </source>
</reference>
<evidence type="ECO:0000256" key="1">
    <source>
        <dbReference type="ARBA" id="ARBA00007824"/>
    </source>
</evidence>
<dbReference type="OrthoDB" id="421951at2759"/>
<evidence type="ECO:0000256" key="4">
    <source>
        <dbReference type="ARBA" id="ARBA00023098"/>
    </source>
</evidence>